<keyword evidence="9 13" id="KW-0472">Membrane</keyword>
<evidence type="ECO:0000256" key="8">
    <source>
        <dbReference type="ARBA" id="ARBA00022989"/>
    </source>
</evidence>
<feature type="domain" description="Cadherin" evidence="15">
    <location>
        <begin position="264"/>
        <end position="371"/>
    </location>
</feature>
<feature type="domain" description="Cadherin" evidence="15">
    <location>
        <begin position="479"/>
        <end position="582"/>
    </location>
</feature>
<dbReference type="GO" id="GO:0005886">
    <property type="term" value="C:plasma membrane"/>
    <property type="evidence" value="ECO:0007669"/>
    <property type="project" value="UniProtKB-SubCell"/>
</dbReference>
<protein>
    <recommendedName>
        <fullName evidence="15">Cadherin domain-containing protein</fullName>
    </recommendedName>
</protein>
<keyword evidence="3 13" id="KW-0812">Transmembrane</keyword>
<feature type="signal peptide" evidence="14">
    <location>
        <begin position="1"/>
        <end position="30"/>
    </location>
</feature>
<keyword evidence="17" id="KW-1185">Reference proteome</keyword>
<feature type="domain" description="Cadherin" evidence="15">
    <location>
        <begin position="583"/>
        <end position="687"/>
    </location>
</feature>
<dbReference type="PRINTS" id="PR00205">
    <property type="entry name" value="CADHERIN"/>
</dbReference>
<dbReference type="InterPro" id="IPR002126">
    <property type="entry name" value="Cadherin-like_dom"/>
</dbReference>
<feature type="compositionally biased region" description="Polar residues" evidence="12">
    <location>
        <begin position="925"/>
        <end position="935"/>
    </location>
</feature>
<keyword evidence="2" id="KW-1003">Cell membrane</keyword>
<feature type="compositionally biased region" description="Polar residues" evidence="12">
    <location>
        <begin position="994"/>
        <end position="1005"/>
    </location>
</feature>
<keyword evidence="5" id="KW-0677">Repeat</keyword>
<dbReference type="FunFam" id="2.60.40.60:FF:000020">
    <property type="entry name" value="Dachsous cadherin-related 1b"/>
    <property type="match status" value="1"/>
</dbReference>
<evidence type="ECO:0000313" key="16">
    <source>
        <dbReference type="EMBL" id="KAL3879579.1"/>
    </source>
</evidence>
<dbReference type="CDD" id="cd11304">
    <property type="entry name" value="Cadherin_repeat"/>
    <property type="match status" value="7"/>
</dbReference>
<keyword evidence="4 14" id="KW-0732">Signal</keyword>
<proteinExistence type="predicted"/>
<evidence type="ECO:0000259" key="15">
    <source>
        <dbReference type="PROSITE" id="PS50268"/>
    </source>
</evidence>
<evidence type="ECO:0000256" key="13">
    <source>
        <dbReference type="SAM" id="Phobius"/>
    </source>
</evidence>
<evidence type="ECO:0000256" key="1">
    <source>
        <dbReference type="ARBA" id="ARBA00004251"/>
    </source>
</evidence>
<feature type="region of interest" description="Disordered" evidence="12">
    <location>
        <begin position="990"/>
        <end position="1070"/>
    </location>
</feature>
<keyword evidence="7" id="KW-0130">Cell adhesion</keyword>
<dbReference type="EMBL" id="JBJQND010000004">
    <property type="protein sequence ID" value="KAL3879579.1"/>
    <property type="molecule type" value="Genomic_DNA"/>
</dbReference>
<dbReference type="InterPro" id="IPR015919">
    <property type="entry name" value="Cadherin-like_sf"/>
</dbReference>
<dbReference type="Pfam" id="PF08266">
    <property type="entry name" value="Cadherin_2"/>
    <property type="match status" value="1"/>
</dbReference>
<evidence type="ECO:0000256" key="5">
    <source>
        <dbReference type="ARBA" id="ARBA00022737"/>
    </source>
</evidence>
<evidence type="ECO:0000256" key="2">
    <source>
        <dbReference type="ARBA" id="ARBA00022475"/>
    </source>
</evidence>
<feature type="compositionally biased region" description="Polar residues" evidence="12">
    <location>
        <begin position="1031"/>
        <end position="1070"/>
    </location>
</feature>
<feature type="chain" id="PRO_5044833204" description="Cadherin domain-containing protein" evidence="14">
    <location>
        <begin position="31"/>
        <end position="1245"/>
    </location>
</feature>
<keyword evidence="10" id="KW-0325">Glycoprotein</keyword>
<dbReference type="FunFam" id="2.60.40.60:FF:000007">
    <property type="entry name" value="Protocadherin alpha 2"/>
    <property type="match status" value="1"/>
</dbReference>
<dbReference type="Pfam" id="PF00028">
    <property type="entry name" value="Cadherin"/>
    <property type="match status" value="6"/>
</dbReference>
<gene>
    <name evidence="16" type="ORF">ACJMK2_031870</name>
</gene>
<dbReference type="PROSITE" id="PS00232">
    <property type="entry name" value="CADHERIN_1"/>
    <property type="match status" value="3"/>
</dbReference>
<dbReference type="Proteomes" id="UP001634394">
    <property type="component" value="Unassembled WGS sequence"/>
</dbReference>
<evidence type="ECO:0000256" key="9">
    <source>
        <dbReference type="ARBA" id="ARBA00023136"/>
    </source>
</evidence>
<reference evidence="16 17" key="1">
    <citation type="submission" date="2024-11" db="EMBL/GenBank/DDBJ databases">
        <title>Chromosome-level genome assembly of the freshwater bivalve Anodonta woodiana.</title>
        <authorList>
            <person name="Chen X."/>
        </authorList>
    </citation>
    <scope>NUCLEOTIDE SEQUENCE [LARGE SCALE GENOMIC DNA]</scope>
    <source>
        <strain evidence="16">MN2024</strain>
        <tissue evidence="16">Gills</tissue>
    </source>
</reference>
<evidence type="ECO:0000256" key="12">
    <source>
        <dbReference type="SAM" id="MobiDB-lite"/>
    </source>
</evidence>
<sequence length="1245" mass="139098">MPYPFIMPRINSLYFYSLMLLHVSDNLVHAQDVTLEYKVREEQDERTFIGNVARDSLLYGNVSSEMFKRMKFSILTQGNEYASLFTIDETTSTLRTARVLDRENECANLKTCVLGFNVAVYIKNPDSENFDIYKIIRIFVTVEDINDNKPTFPNSEIKLEVSESAPVGYEIFTSGAVDRDTGGNNSVQAYKMNPSNEIFGLKVLIDGDGTSDLAIVLNYPLDRETRDFYQLTIEATDGGFPQRTGTLTVNITVSDTNDNPPLFTQNTYNITLPENSKLYTQILILSATDADIGENARLSYMFSNRVANRIKDLFSVDETTGNVSVIGEIDYEVDRRFQFSVQAVDHGNPFKFSTAAVFISVLDMNDNAPEININVPPGGTKITEAAEVGAFVAHVGVTDLDSGMNGKCLCRIAGDVFRLEEFGIENNYKVVLNKRLDFETAIQHNVTIICEDGGVPKKENRTSFIVRVEDVNDNFPQFTTPTYYASIRENQMPGPKIVQVLAVDIDGGDNGRVLYALHPEAISQFTINPQTGLISANFKFDREKTPEIRFRVLAFDQGDPSLTSTATVVLTVLDENDNAPQFQSDPLYLSVLENRKKEPVGFINVTDPDAQENGQFDLTFPSDPQLLKLFYFDSKTGYIETKESLDREQVSFYEFTVSAVDRGAISRSSTARVIIRVIDDNDQIPAIAYPNNSNNTVFVPVNSPTGQIITHIEATDSDEGRNAKLWYFVQKGDVKGLFSMDVDSGILTVRKPMNIHDVDTYKLTISVQDNGDNPLTGIATLIIVVAHSNDTAALPIKEEEGQQNILIVIILILVTVILSVAIIITICVIRRIDRGNRNEPIRKIVEEPRMYEQAKTEESLSASSNISKDSDMELLKKKAKKEVSFSLEESDTWNNSSLTNVTSFSTFKNPTSFNTSTDCKDTEDPQSSTSWLENNTLASSDFNKTDSYTDKEISSLTQHQFQVLQHQRLPQVHEGDEYQVMALEMLKKTEDANSETSGECGTSDSGRGGSDEDINSNKGHMISDTDESKVSYPTSGRSFTASSHTPQHFNIHASPSHNSQRSRTPADSFKRNISFSDDSVTANTTINSNKYSLGQPSPVHTSNNYINSPHRNNITRELFFISGRTQGSNLFDSQNTTGGLPYSIADIDDVSQMTCTTRDDVSQMTYRPRDDVSHMTFTIRDDASQMTYAARDDVSQMTYRPRDDVSEMTYTTRDDVSTTTSGSYTINPDELCKEIDELFFRDVVV</sequence>
<feature type="domain" description="Cadherin" evidence="15">
    <location>
        <begin position="691"/>
        <end position="797"/>
    </location>
</feature>
<evidence type="ECO:0000313" key="17">
    <source>
        <dbReference type="Proteomes" id="UP001634394"/>
    </source>
</evidence>
<dbReference type="Gene3D" id="2.60.40.60">
    <property type="entry name" value="Cadherins"/>
    <property type="match status" value="7"/>
</dbReference>
<feature type="domain" description="Cadherin" evidence="15">
    <location>
        <begin position="153"/>
        <end position="263"/>
    </location>
</feature>
<feature type="transmembrane region" description="Helical" evidence="13">
    <location>
        <begin position="805"/>
        <end position="829"/>
    </location>
</feature>
<evidence type="ECO:0000256" key="7">
    <source>
        <dbReference type="ARBA" id="ARBA00022889"/>
    </source>
</evidence>
<keyword evidence="8 13" id="KW-1133">Transmembrane helix</keyword>
<evidence type="ECO:0000256" key="6">
    <source>
        <dbReference type="ARBA" id="ARBA00022837"/>
    </source>
</evidence>
<dbReference type="FunFam" id="2.60.40.60:FF:000004">
    <property type="entry name" value="Protocadherin 1 gamma 2"/>
    <property type="match status" value="1"/>
</dbReference>
<organism evidence="16 17">
    <name type="scientific">Sinanodonta woodiana</name>
    <name type="common">Chinese pond mussel</name>
    <name type="synonym">Anodonta woodiana</name>
    <dbReference type="NCBI Taxonomy" id="1069815"/>
    <lineage>
        <taxon>Eukaryota</taxon>
        <taxon>Metazoa</taxon>
        <taxon>Spiralia</taxon>
        <taxon>Lophotrochozoa</taxon>
        <taxon>Mollusca</taxon>
        <taxon>Bivalvia</taxon>
        <taxon>Autobranchia</taxon>
        <taxon>Heteroconchia</taxon>
        <taxon>Palaeoheterodonta</taxon>
        <taxon>Unionida</taxon>
        <taxon>Unionoidea</taxon>
        <taxon>Unionidae</taxon>
        <taxon>Unioninae</taxon>
        <taxon>Sinanodonta</taxon>
    </lineage>
</organism>
<dbReference type="FunFam" id="2.60.40.60:FF:000092">
    <property type="entry name" value="Protocadherin 8"/>
    <property type="match status" value="1"/>
</dbReference>
<evidence type="ECO:0000256" key="11">
    <source>
        <dbReference type="PROSITE-ProRule" id="PRU00043"/>
    </source>
</evidence>
<dbReference type="GO" id="GO:0005509">
    <property type="term" value="F:calcium ion binding"/>
    <property type="evidence" value="ECO:0007669"/>
    <property type="project" value="UniProtKB-UniRule"/>
</dbReference>
<feature type="domain" description="Cadherin" evidence="15">
    <location>
        <begin position="382"/>
        <end position="478"/>
    </location>
</feature>
<dbReference type="GO" id="GO:0007155">
    <property type="term" value="P:cell adhesion"/>
    <property type="evidence" value="ECO:0007669"/>
    <property type="project" value="UniProtKB-KW"/>
</dbReference>
<feature type="region of interest" description="Disordered" evidence="12">
    <location>
        <begin position="913"/>
        <end position="935"/>
    </location>
</feature>
<dbReference type="AlphaFoldDB" id="A0ABD3X017"/>
<comment type="subcellular location">
    <subcellularLocation>
        <location evidence="1">Cell membrane</location>
        <topology evidence="1">Single-pass type I membrane protein</topology>
    </subcellularLocation>
</comment>
<dbReference type="InterPro" id="IPR013164">
    <property type="entry name" value="Cadherin_N"/>
</dbReference>
<accession>A0ABD3X017</accession>
<evidence type="ECO:0000256" key="4">
    <source>
        <dbReference type="ARBA" id="ARBA00022729"/>
    </source>
</evidence>
<evidence type="ECO:0000256" key="3">
    <source>
        <dbReference type="ARBA" id="ARBA00022692"/>
    </source>
</evidence>
<dbReference type="InterPro" id="IPR020894">
    <property type="entry name" value="Cadherin_CS"/>
</dbReference>
<comment type="caution">
    <text evidence="16">The sequence shown here is derived from an EMBL/GenBank/DDBJ whole genome shotgun (WGS) entry which is preliminary data.</text>
</comment>
<name>A0ABD3X017_SINWO</name>
<keyword evidence="6 11" id="KW-0106">Calcium</keyword>
<dbReference type="PANTHER" id="PTHR24026">
    <property type="entry name" value="FAT ATYPICAL CADHERIN-RELATED"/>
    <property type="match status" value="1"/>
</dbReference>
<dbReference type="PANTHER" id="PTHR24026:SF133">
    <property type="entry name" value="CADHERIN-RELATED FAMILY MEMBER 2"/>
    <property type="match status" value="1"/>
</dbReference>
<dbReference type="FunFam" id="2.60.40.60:FF:000005">
    <property type="entry name" value="Protocadherin 9"/>
    <property type="match status" value="1"/>
</dbReference>
<evidence type="ECO:0000256" key="14">
    <source>
        <dbReference type="SAM" id="SignalP"/>
    </source>
</evidence>
<feature type="domain" description="Cadherin" evidence="15">
    <location>
        <begin position="69"/>
        <end position="152"/>
    </location>
</feature>
<dbReference type="PROSITE" id="PS50268">
    <property type="entry name" value="CADHERIN_2"/>
    <property type="match status" value="7"/>
</dbReference>
<evidence type="ECO:0000256" key="10">
    <source>
        <dbReference type="ARBA" id="ARBA00023180"/>
    </source>
</evidence>
<dbReference type="SUPFAM" id="SSF49313">
    <property type="entry name" value="Cadherin-like"/>
    <property type="match status" value="7"/>
</dbReference>
<dbReference type="SMART" id="SM00112">
    <property type="entry name" value="CA"/>
    <property type="match status" value="7"/>
</dbReference>